<dbReference type="SMART" id="SM00387">
    <property type="entry name" value="HATPase_c"/>
    <property type="match status" value="1"/>
</dbReference>
<dbReference type="InterPro" id="IPR013783">
    <property type="entry name" value="Ig-like_fold"/>
</dbReference>
<dbReference type="SUPFAM" id="SSF63829">
    <property type="entry name" value="Calcium-dependent phosphotriesterase"/>
    <property type="match status" value="2"/>
</dbReference>
<dbReference type="PANTHER" id="PTHR43547:SF2">
    <property type="entry name" value="HYBRID SIGNAL TRANSDUCTION HISTIDINE KINASE C"/>
    <property type="match status" value="1"/>
</dbReference>
<dbReference type="FunFam" id="2.60.40.10:FF:000791">
    <property type="entry name" value="Two-component system sensor histidine kinase/response regulator"/>
    <property type="match status" value="1"/>
</dbReference>
<comment type="catalytic activity">
    <reaction evidence="1">
        <text>ATP + protein L-histidine = ADP + protein N-phospho-L-histidine.</text>
        <dbReference type="EC" id="2.7.13.3"/>
    </reaction>
</comment>
<dbReference type="PROSITE" id="PS01124">
    <property type="entry name" value="HTH_ARAC_FAMILY_2"/>
    <property type="match status" value="1"/>
</dbReference>
<dbReference type="PANTHER" id="PTHR43547">
    <property type="entry name" value="TWO-COMPONENT HISTIDINE KINASE"/>
    <property type="match status" value="1"/>
</dbReference>
<dbReference type="InterPro" id="IPR011123">
    <property type="entry name" value="Y_Y_Y"/>
</dbReference>
<dbReference type="Pfam" id="PF00072">
    <property type="entry name" value="Response_reg"/>
    <property type="match status" value="1"/>
</dbReference>
<dbReference type="SUPFAM" id="SSF55874">
    <property type="entry name" value="ATPase domain of HSP90 chaperone/DNA topoisomerase II/histidine kinase"/>
    <property type="match status" value="1"/>
</dbReference>
<dbReference type="Gene3D" id="1.10.10.60">
    <property type="entry name" value="Homeodomain-like"/>
    <property type="match status" value="1"/>
</dbReference>
<dbReference type="Pfam" id="PF02518">
    <property type="entry name" value="HATPase_c"/>
    <property type="match status" value="1"/>
</dbReference>
<dbReference type="EMBL" id="UPXZ01000039">
    <property type="protein sequence ID" value="VBB48375.1"/>
    <property type="molecule type" value="Genomic_DNA"/>
</dbReference>
<dbReference type="GO" id="GO:0043565">
    <property type="term" value="F:sequence-specific DNA binding"/>
    <property type="evidence" value="ECO:0007669"/>
    <property type="project" value="InterPro"/>
</dbReference>
<keyword evidence="13" id="KW-0812">Transmembrane</keyword>
<evidence type="ECO:0000256" key="4">
    <source>
        <dbReference type="ARBA" id="ARBA00022679"/>
    </source>
</evidence>
<dbReference type="PROSITE" id="PS50109">
    <property type="entry name" value="HIS_KIN"/>
    <property type="match status" value="1"/>
</dbReference>
<protein>
    <recommendedName>
        <fullName evidence="2">histidine kinase</fullName>
        <ecNumber evidence="2">2.7.13.3</ecNumber>
    </recommendedName>
</protein>
<dbReference type="GO" id="GO:0003700">
    <property type="term" value="F:DNA-binding transcription factor activity"/>
    <property type="evidence" value="ECO:0007669"/>
    <property type="project" value="InterPro"/>
</dbReference>
<keyword evidence="9" id="KW-0805">Transcription regulation</keyword>
<evidence type="ECO:0000256" key="5">
    <source>
        <dbReference type="ARBA" id="ARBA00022741"/>
    </source>
</evidence>
<dbReference type="PROSITE" id="PS00041">
    <property type="entry name" value="HTH_ARAC_FAMILY_1"/>
    <property type="match status" value="1"/>
</dbReference>
<dbReference type="InterPro" id="IPR011110">
    <property type="entry name" value="Reg_prop"/>
</dbReference>
<evidence type="ECO:0000256" key="9">
    <source>
        <dbReference type="ARBA" id="ARBA00023015"/>
    </source>
</evidence>
<keyword evidence="13" id="KW-1133">Transmembrane helix</keyword>
<feature type="modified residue" description="4-aspartylphosphate" evidence="12">
    <location>
        <position position="1161"/>
    </location>
</feature>
<dbReference type="CDD" id="cd00082">
    <property type="entry name" value="HisKA"/>
    <property type="match status" value="1"/>
</dbReference>
<dbReference type="SUPFAM" id="SSF46689">
    <property type="entry name" value="Homeodomain-like"/>
    <property type="match status" value="1"/>
</dbReference>
<sequence>MSKRVRVIIIALVFVAEFVSALTESPLVLEKFPLNDKLPSNSVTRIYNDKEGYMWLGTKDGLCRYDGYDIKVFRSSALTPEKLTNNEIECLEEDDENKIWIGTYEGINIFDKNNYSIKPLKNKYTEKERINYIFKDSKGFIWVGTSRNGILRINSVSGEYERFSTDKDSRLKLKGNNVKFIYEDKDGTIWIALWKDGLCAINQNLTNIYYAPTIGTNDNPFRMMEDKDGMYWICTWGDGIYNMTVDGKMKINFTPVSFSNNPDEKVDNIVYSILQDDKYGYIWMVTFKGLRIIKKEADRTYSLEDNNYILNSSHSQLFHDIYKDRHGNLWFGSVGEGLYMLDFNKLSIQNYTLGNLRQSLNTESFVTRLCDAGSGNLYVVINRFGLIDFNLSSGTIKRLSNPVFNKFNSIIYIDNITKTNEIWIANEGEDKIYVFKQAENKELTQVNQYSVRGLTQIPYISITNFFEDFDGNVWIGTSDALFKKPYNSTVQLISTKIQSVSAIQQDLDRNIWIGTEKDGLFILKPKVTGNKTTYSVSKLNLNIKNYQSLSIQSICCKRNGDIFIGTKEGGIFYYDKKTQVATEISGQYGITDERILDIVEDNFGYLWISTAKKIIRYNPLTHASSYYSSQNGVSVTTFYKNSFIRLKTGQLLFGGNNGIVEFNPTNQISSKKIVPNVVLTDILIENKSIYDDTDNKHFVSQKNKIEMKYSENNLSIEFAALNQLSASKSQYAYKLSGINNEWNYVGNNRRYVNYADLPVGKYTFMVKASDENGQWSDKVTTLKIVVLPPFYRTWWAYLFYLLLLGITAYFTYRTFVNRIRLRNDLRISRIEKEKSEELTQIKLRYFTNITHELLTPLTIIMLQIEKMQNKFGGDPSQYDIMKENVNRLNRLIKQILVFRKTESGNLKLNVSKDDIVAYVYNICQSNFRPLVNEKEINFTFDSEYEHYIAYFDADKLDKIIYNILSNAFKHTPKKGNIAVKISFIDREKEVIMSLSVADTGEGIDENDLPHIFKRFYISRSADQSKSHGIGLALTYDLVQLHKGSINVKSQLGEGSVFTVEIPVSINAYTEEELAPEQNEDIEESVKTTQKIYQENIATVKEQNQELTPEKLTILIIEDNTDLRNLMMEFFSNEYNVLTAENGAKGLEVLTENQDLDLIISDVMMPEMDGLTFCKTIKNNIKTSHINILLLTAKNSTQDRIECYNAGADSYISKPFEFDVVNARVKNLIRKRRQKAEGFQKAHDINISSMEYSSMDEQFLTNAVKVVENRLSDETLNFDDFAASMAVAKSTLHRKLKTLTGLSPVEFIRNIRLKHATQMLESNTGNISEIAFSVGFNDPKYFSRCFKNEFGMTPKEYQEAKKTK</sequence>
<proteinExistence type="predicted"/>
<evidence type="ECO:0000256" key="6">
    <source>
        <dbReference type="ARBA" id="ARBA00022777"/>
    </source>
</evidence>
<keyword evidence="4" id="KW-0808">Transferase</keyword>
<evidence type="ECO:0000256" key="7">
    <source>
        <dbReference type="ARBA" id="ARBA00022840"/>
    </source>
</evidence>
<dbReference type="InterPro" id="IPR004358">
    <property type="entry name" value="Sig_transdc_His_kin-like_C"/>
</dbReference>
<keyword evidence="13" id="KW-0472">Membrane</keyword>
<keyword evidence="3 12" id="KW-0597">Phosphoprotein</keyword>
<evidence type="ECO:0000256" key="2">
    <source>
        <dbReference type="ARBA" id="ARBA00012438"/>
    </source>
</evidence>
<dbReference type="EC" id="2.7.13.3" evidence="2"/>
<dbReference type="PROSITE" id="PS50110">
    <property type="entry name" value="RESPONSE_REGULATORY"/>
    <property type="match status" value="1"/>
</dbReference>
<organism evidence="17">
    <name type="scientific">uncultured Paludibacter sp</name>
    <dbReference type="NCBI Taxonomy" id="497635"/>
    <lineage>
        <taxon>Bacteria</taxon>
        <taxon>Pseudomonadati</taxon>
        <taxon>Bacteroidota</taxon>
        <taxon>Bacteroidia</taxon>
        <taxon>Bacteroidales</taxon>
        <taxon>Paludibacteraceae</taxon>
        <taxon>Paludibacter</taxon>
        <taxon>environmental samples</taxon>
    </lineage>
</organism>
<dbReference type="Gene3D" id="3.40.50.2300">
    <property type="match status" value="1"/>
</dbReference>
<feature type="transmembrane region" description="Helical" evidence="13">
    <location>
        <begin position="794"/>
        <end position="812"/>
    </location>
</feature>
<keyword evidence="5" id="KW-0547">Nucleotide-binding</keyword>
<dbReference type="CDD" id="cd00075">
    <property type="entry name" value="HATPase"/>
    <property type="match status" value="1"/>
</dbReference>
<dbReference type="InterPro" id="IPR036890">
    <property type="entry name" value="HATPase_C_sf"/>
</dbReference>
<feature type="domain" description="HTH araC/xylS-type" evidence="14">
    <location>
        <begin position="1260"/>
        <end position="1359"/>
    </location>
</feature>
<keyword evidence="6 17" id="KW-0418">Kinase</keyword>
<dbReference type="InterPro" id="IPR009057">
    <property type="entry name" value="Homeodomain-like_sf"/>
</dbReference>
<dbReference type="GO" id="GO:0005524">
    <property type="term" value="F:ATP binding"/>
    <property type="evidence" value="ECO:0007669"/>
    <property type="project" value="UniProtKB-KW"/>
</dbReference>
<dbReference type="CDD" id="cd17574">
    <property type="entry name" value="REC_OmpR"/>
    <property type="match status" value="1"/>
</dbReference>
<dbReference type="InterPro" id="IPR011006">
    <property type="entry name" value="CheY-like_superfamily"/>
</dbReference>
<dbReference type="InterPro" id="IPR001789">
    <property type="entry name" value="Sig_transdc_resp-reg_receiver"/>
</dbReference>
<dbReference type="PRINTS" id="PR00344">
    <property type="entry name" value="BCTRLSENSOR"/>
</dbReference>
<evidence type="ECO:0000313" key="17">
    <source>
        <dbReference type="EMBL" id="VBB48375.1"/>
    </source>
</evidence>
<dbReference type="Gene3D" id="2.60.40.10">
    <property type="entry name" value="Immunoglobulins"/>
    <property type="match status" value="1"/>
</dbReference>
<evidence type="ECO:0000259" key="15">
    <source>
        <dbReference type="PROSITE" id="PS50109"/>
    </source>
</evidence>
<dbReference type="Gene3D" id="3.30.565.10">
    <property type="entry name" value="Histidine kinase-like ATPase, C-terminal domain"/>
    <property type="match status" value="1"/>
</dbReference>
<feature type="domain" description="Histidine kinase" evidence="15">
    <location>
        <begin position="848"/>
        <end position="1065"/>
    </location>
</feature>
<dbReference type="SMART" id="SM00342">
    <property type="entry name" value="HTH_ARAC"/>
    <property type="match status" value="1"/>
</dbReference>
<evidence type="ECO:0000256" key="11">
    <source>
        <dbReference type="ARBA" id="ARBA00023163"/>
    </source>
</evidence>
<dbReference type="InterPro" id="IPR036097">
    <property type="entry name" value="HisK_dim/P_sf"/>
</dbReference>
<dbReference type="SUPFAM" id="SSF52172">
    <property type="entry name" value="CheY-like"/>
    <property type="match status" value="1"/>
</dbReference>
<dbReference type="InterPro" id="IPR005467">
    <property type="entry name" value="His_kinase_dom"/>
</dbReference>
<dbReference type="Pfam" id="PF12833">
    <property type="entry name" value="HTH_18"/>
    <property type="match status" value="1"/>
</dbReference>
<dbReference type="InterPro" id="IPR015943">
    <property type="entry name" value="WD40/YVTN_repeat-like_dom_sf"/>
</dbReference>
<feature type="domain" description="Response regulatory" evidence="16">
    <location>
        <begin position="1112"/>
        <end position="1228"/>
    </location>
</feature>
<evidence type="ECO:0000259" key="16">
    <source>
        <dbReference type="PROSITE" id="PS50110"/>
    </source>
</evidence>
<dbReference type="InterPro" id="IPR018062">
    <property type="entry name" value="HTH_AraC-typ_CS"/>
</dbReference>
<dbReference type="InterPro" id="IPR003661">
    <property type="entry name" value="HisK_dim/P_dom"/>
</dbReference>
<dbReference type="GO" id="GO:0000155">
    <property type="term" value="F:phosphorelay sensor kinase activity"/>
    <property type="evidence" value="ECO:0007669"/>
    <property type="project" value="InterPro"/>
</dbReference>
<evidence type="ECO:0000259" key="14">
    <source>
        <dbReference type="PROSITE" id="PS01124"/>
    </source>
</evidence>
<keyword evidence="11" id="KW-0804">Transcription</keyword>
<dbReference type="Gene3D" id="1.10.287.130">
    <property type="match status" value="1"/>
</dbReference>
<evidence type="ECO:0000256" key="1">
    <source>
        <dbReference type="ARBA" id="ARBA00000085"/>
    </source>
</evidence>
<reference evidence="17" key="1">
    <citation type="submission" date="2018-07" db="EMBL/GenBank/DDBJ databases">
        <authorList>
            <consortium name="Genoscope - CEA"/>
            <person name="William W."/>
        </authorList>
    </citation>
    <scope>NUCLEOTIDE SEQUENCE</scope>
    <source>
        <strain evidence="17">IK1</strain>
    </source>
</reference>
<dbReference type="InterPro" id="IPR018060">
    <property type="entry name" value="HTH_AraC"/>
</dbReference>
<gene>
    <name evidence="17" type="ORF">TRIP_D440393</name>
</gene>
<keyword evidence="7" id="KW-0067">ATP-binding</keyword>
<evidence type="ECO:0000256" key="8">
    <source>
        <dbReference type="ARBA" id="ARBA00023012"/>
    </source>
</evidence>
<evidence type="ECO:0000256" key="13">
    <source>
        <dbReference type="SAM" id="Phobius"/>
    </source>
</evidence>
<evidence type="ECO:0000256" key="10">
    <source>
        <dbReference type="ARBA" id="ARBA00023125"/>
    </source>
</evidence>
<dbReference type="Pfam" id="PF07494">
    <property type="entry name" value="Reg_prop"/>
    <property type="match status" value="4"/>
</dbReference>
<dbReference type="SUPFAM" id="SSF47384">
    <property type="entry name" value="Homodimeric domain of signal transducing histidine kinase"/>
    <property type="match status" value="1"/>
</dbReference>
<evidence type="ECO:0000256" key="3">
    <source>
        <dbReference type="ARBA" id="ARBA00022553"/>
    </source>
</evidence>
<dbReference type="Pfam" id="PF00512">
    <property type="entry name" value="HisKA"/>
    <property type="match status" value="1"/>
</dbReference>
<dbReference type="Gene3D" id="2.130.10.10">
    <property type="entry name" value="YVTN repeat-like/Quinoprotein amine dehydrogenase"/>
    <property type="match status" value="2"/>
</dbReference>
<accession>A0A653AL16</accession>
<keyword evidence="8" id="KW-0902">Two-component regulatory system</keyword>
<dbReference type="FunFam" id="3.30.565.10:FF:000037">
    <property type="entry name" value="Hybrid sensor histidine kinase/response regulator"/>
    <property type="match status" value="1"/>
</dbReference>
<dbReference type="SMART" id="SM00448">
    <property type="entry name" value="REC"/>
    <property type="match status" value="1"/>
</dbReference>
<keyword evidence="10" id="KW-0238">DNA-binding</keyword>
<dbReference type="Pfam" id="PF07495">
    <property type="entry name" value="Y_Y_Y"/>
    <property type="match status" value="1"/>
</dbReference>
<dbReference type="InterPro" id="IPR003594">
    <property type="entry name" value="HATPase_dom"/>
</dbReference>
<dbReference type="SMART" id="SM00388">
    <property type="entry name" value="HisKA"/>
    <property type="match status" value="1"/>
</dbReference>
<name>A0A653AL16_9BACT</name>
<evidence type="ECO:0000256" key="12">
    <source>
        <dbReference type="PROSITE-ProRule" id="PRU00169"/>
    </source>
</evidence>